<organism evidence="1 2">
    <name type="scientific">Candidatus Berkelbacteria bacterium RIFCSPLOWO2_01_FULL_50_28</name>
    <dbReference type="NCBI Taxonomy" id="1797471"/>
    <lineage>
        <taxon>Bacteria</taxon>
        <taxon>Candidatus Berkelbacteria</taxon>
    </lineage>
</organism>
<reference evidence="1 2" key="1">
    <citation type="journal article" date="2016" name="Nat. Commun.">
        <title>Thousands of microbial genomes shed light on interconnected biogeochemical processes in an aquifer system.</title>
        <authorList>
            <person name="Anantharaman K."/>
            <person name="Brown C.T."/>
            <person name="Hug L.A."/>
            <person name="Sharon I."/>
            <person name="Castelle C.J."/>
            <person name="Probst A.J."/>
            <person name="Thomas B.C."/>
            <person name="Singh A."/>
            <person name="Wilkins M.J."/>
            <person name="Karaoz U."/>
            <person name="Brodie E.L."/>
            <person name="Williams K.H."/>
            <person name="Hubbard S.S."/>
            <person name="Banfield J.F."/>
        </authorList>
    </citation>
    <scope>NUCLEOTIDE SEQUENCE [LARGE SCALE GENOMIC DNA]</scope>
</reference>
<evidence type="ECO:0008006" key="3">
    <source>
        <dbReference type="Google" id="ProtNLM"/>
    </source>
</evidence>
<sequence length="166" mass="19471">MGLFGTKKPKTAKLYLIARISKDAHDWNEEVCSHFKAPIEIFIPHHHNPYNLEHPKIPQPVVNTDINAMQEAHIGFALPEFGNDCSFETGWFAGKNKPLVYFVNDQLHWLRDWMIKSNLTRIVTNNSQSYKTLKSDEILRDKKVVFINNLDEINQQIHEVYREHYV</sequence>
<comment type="caution">
    <text evidence="1">The sequence shown here is derived from an EMBL/GenBank/DDBJ whole genome shotgun (WGS) entry which is preliminary data.</text>
</comment>
<dbReference type="Proteomes" id="UP000177481">
    <property type="component" value="Unassembled WGS sequence"/>
</dbReference>
<name>A0A1F5EBJ2_9BACT</name>
<dbReference type="STRING" id="1797471.A3A71_01885"/>
<evidence type="ECO:0000313" key="2">
    <source>
        <dbReference type="Proteomes" id="UP000177481"/>
    </source>
</evidence>
<dbReference type="AlphaFoldDB" id="A0A1F5EBJ2"/>
<dbReference type="EMBL" id="MEZX01000002">
    <property type="protein sequence ID" value="OGD64777.1"/>
    <property type="molecule type" value="Genomic_DNA"/>
</dbReference>
<dbReference type="SUPFAM" id="SSF52309">
    <property type="entry name" value="N-(deoxy)ribosyltransferase-like"/>
    <property type="match status" value="1"/>
</dbReference>
<accession>A0A1F5EBJ2</accession>
<gene>
    <name evidence="1" type="ORF">A3A71_01885</name>
</gene>
<evidence type="ECO:0000313" key="1">
    <source>
        <dbReference type="EMBL" id="OGD64777.1"/>
    </source>
</evidence>
<protein>
    <recommendedName>
        <fullName evidence="3">Nucleoside 2-deoxyribosyltransferase</fullName>
    </recommendedName>
</protein>
<proteinExistence type="predicted"/>
<dbReference type="Gene3D" id="3.40.50.450">
    <property type="match status" value="1"/>
</dbReference>